<evidence type="ECO:0000256" key="3">
    <source>
        <dbReference type="ARBA" id="ARBA00022801"/>
    </source>
</evidence>
<feature type="domain" description="Beta galactosidase small chain/" evidence="5">
    <location>
        <begin position="19"/>
        <end position="319"/>
    </location>
</feature>
<dbReference type="InterPro" id="IPR050347">
    <property type="entry name" value="Bact_Beta-galactosidase"/>
</dbReference>
<evidence type="ECO:0000256" key="4">
    <source>
        <dbReference type="ARBA" id="ARBA00023295"/>
    </source>
</evidence>
<evidence type="ECO:0000259" key="5">
    <source>
        <dbReference type="SMART" id="SM01038"/>
    </source>
</evidence>
<accession>A0A0R2P3P1</accession>
<proteinExistence type="predicted"/>
<organism evidence="6 7">
    <name type="scientific">Lactiplantibacillus fabifermentans DSM 21115</name>
    <dbReference type="NCBI Taxonomy" id="1413187"/>
    <lineage>
        <taxon>Bacteria</taxon>
        <taxon>Bacillati</taxon>
        <taxon>Bacillota</taxon>
        <taxon>Bacilli</taxon>
        <taxon>Lactobacillales</taxon>
        <taxon>Lactobacillaceae</taxon>
        <taxon>Lactiplantibacillus</taxon>
    </lineage>
</organism>
<evidence type="ECO:0000313" key="7">
    <source>
        <dbReference type="Proteomes" id="UP000050920"/>
    </source>
</evidence>
<dbReference type="GO" id="GO:0005990">
    <property type="term" value="P:lactose catabolic process"/>
    <property type="evidence" value="ECO:0007669"/>
    <property type="project" value="TreeGrafter"/>
</dbReference>
<comment type="caution">
    <text evidence="6">The sequence shown here is derived from an EMBL/GenBank/DDBJ whole genome shotgun (WGS) entry which is preliminary data.</text>
</comment>
<dbReference type="EC" id="3.2.1.23" evidence="2"/>
<dbReference type="Pfam" id="PF02929">
    <property type="entry name" value="Bgal_small_N"/>
    <property type="match status" value="1"/>
</dbReference>
<keyword evidence="4" id="KW-0326">Glycosidase</keyword>
<dbReference type="PANTHER" id="PTHR46323:SF2">
    <property type="entry name" value="BETA-GALACTOSIDASE"/>
    <property type="match status" value="1"/>
</dbReference>
<keyword evidence="7" id="KW-1185">Reference proteome</keyword>
<dbReference type="GO" id="GO:0009341">
    <property type="term" value="C:beta-galactosidase complex"/>
    <property type="evidence" value="ECO:0007669"/>
    <property type="project" value="InterPro"/>
</dbReference>
<comment type="catalytic activity">
    <reaction evidence="1">
        <text>Hydrolysis of terminal non-reducing beta-D-galactose residues in beta-D-galactosides.</text>
        <dbReference type="EC" id="3.2.1.23"/>
    </reaction>
</comment>
<dbReference type="AlphaFoldDB" id="A0A0R2P3P1"/>
<reference evidence="6 7" key="1">
    <citation type="journal article" date="2015" name="Genome Announc.">
        <title>Expanding the biotechnology potential of lactobacilli through comparative genomics of 213 strains and associated genera.</title>
        <authorList>
            <person name="Sun Z."/>
            <person name="Harris H.M."/>
            <person name="McCann A."/>
            <person name="Guo C."/>
            <person name="Argimon S."/>
            <person name="Zhang W."/>
            <person name="Yang X."/>
            <person name="Jeffery I.B."/>
            <person name="Cooney J.C."/>
            <person name="Kagawa T.F."/>
            <person name="Liu W."/>
            <person name="Song Y."/>
            <person name="Salvetti E."/>
            <person name="Wrobel A."/>
            <person name="Rasinkangas P."/>
            <person name="Parkhill J."/>
            <person name="Rea M.C."/>
            <person name="O'Sullivan O."/>
            <person name="Ritari J."/>
            <person name="Douillard F.P."/>
            <person name="Paul Ross R."/>
            <person name="Yang R."/>
            <person name="Briner A.E."/>
            <person name="Felis G.E."/>
            <person name="de Vos W.M."/>
            <person name="Barrangou R."/>
            <person name="Klaenhammer T.R."/>
            <person name="Caufield P.W."/>
            <person name="Cui Y."/>
            <person name="Zhang H."/>
            <person name="O'Toole P.W."/>
        </authorList>
    </citation>
    <scope>NUCLEOTIDE SEQUENCE [LARGE SCALE GENOMIC DNA]</scope>
    <source>
        <strain evidence="6 7">DSM 21115</strain>
    </source>
</reference>
<name>A0A0R2P3P1_9LACO</name>
<gene>
    <name evidence="6" type="ORF">DY78_GL002921</name>
</gene>
<dbReference type="RefSeq" id="WP_024624396.1">
    <property type="nucleotide sequence ID" value="NZ_AYGX02000004.1"/>
</dbReference>
<dbReference type="InterPro" id="IPR004199">
    <property type="entry name" value="B-gal_small/dom_5"/>
</dbReference>
<dbReference type="GO" id="GO:0030246">
    <property type="term" value="F:carbohydrate binding"/>
    <property type="evidence" value="ECO:0007669"/>
    <property type="project" value="InterPro"/>
</dbReference>
<evidence type="ECO:0000313" key="6">
    <source>
        <dbReference type="EMBL" id="KRO29530.1"/>
    </source>
</evidence>
<dbReference type="InterPro" id="IPR011013">
    <property type="entry name" value="Gal_mutarotase_sf_dom"/>
</dbReference>
<evidence type="ECO:0000256" key="2">
    <source>
        <dbReference type="ARBA" id="ARBA00012756"/>
    </source>
</evidence>
<dbReference type="Gene3D" id="2.70.98.10">
    <property type="match status" value="1"/>
</dbReference>
<dbReference type="Proteomes" id="UP000050920">
    <property type="component" value="Unassembled WGS sequence"/>
</dbReference>
<dbReference type="EMBL" id="AYGX02000004">
    <property type="protein sequence ID" value="KRO29530.1"/>
    <property type="molecule type" value="Genomic_DNA"/>
</dbReference>
<dbReference type="SMART" id="SM01038">
    <property type="entry name" value="Bgal_small_N"/>
    <property type="match status" value="1"/>
</dbReference>
<dbReference type="GO" id="GO:0004565">
    <property type="term" value="F:beta-galactosidase activity"/>
    <property type="evidence" value="ECO:0007669"/>
    <property type="project" value="UniProtKB-EC"/>
</dbReference>
<keyword evidence="3" id="KW-0378">Hydrolase</keyword>
<dbReference type="PANTHER" id="PTHR46323">
    <property type="entry name" value="BETA-GALACTOSIDASE"/>
    <property type="match status" value="1"/>
</dbReference>
<evidence type="ECO:0000256" key="1">
    <source>
        <dbReference type="ARBA" id="ARBA00001412"/>
    </source>
</evidence>
<protein>
    <recommendedName>
        <fullName evidence="2">beta-galactosidase</fullName>
        <ecNumber evidence="2">3.2.1.23</ecNumber>
    </recommendedName>
</protein>
<sequence length="321" mass="34622">MANLTKQRLHVVYGDSGLGLHGPDFDYLFSYVHGGPTALKAHGHEWLYRAPKPAFWRATTDNDRGSGFSTKAAMWLGADQFATCDHVAVSVDDHPFDAVPTAPRNDQFSNQESADTATVTYTYRTPTTPVATVDIQYTVAATGVITVGVHYQGQSGLPSLPALGLRFVMPTAATGFTYTGLAGETYPDRCAGAKPGTYAITGLPVTPYLVPQECGMHIQSQSVTVTRNTTLNPNQPQGTPFALKFDQVDQPFAFSCLPYTALELESATHQNELPPRHRTVLTIYGAVRGVGGIDSWGTDVDSNYHIDATGAIDFAFEICPL</sequence>
<dbReference type="SUPFAM" id="SSF74650">
    <property type="entry name" value="Galactose mutarotase-like"/>
    <property type="match status" value="1"/>
</dbReference>
<dbReference type="InterPro" id="IPR014718">
    <property type="entry name" value="GH-type_carb-bd"/>
</dbReference>